<keyword evidence="5" id="KW-1185">Reference proteome</keyword>
<organism evidence="4 5">
    <name type="scientific">Cyphellophora attinorum</name>
    <dbReference type="NCBI Taxonomy" id="1664694"/>
    <lineage>
        <taxon>Eukaryota</taxon>
        <taxon>Fungi</taxon>
        <taxon>Dikarya</taxon>
        <taxon>Ascomycota</taxon>
        <taxon>Pezizomycotina</taxon>
        <taxon>Eurotiomycetes</taxon>
        <taxon>Chaetothyriomycetidae</taxon>
        <taxon>Chaetothyriales</taxon>
        <taxon>Cyphellophoraceae</taxon>
        <taxon>Cyphellophora</taxon>
    </lineage>
</organism>
<dbReference type="InterPro" id="IPR052099">
    <property type="entry name" value="Regulatory_TF_Diverse"/>
</dbReference>
<feature type="compositionally biased region" description="Polar residues" evidence="2">
    <location>
        <begin position="286"/>
        <end position="295"/>
    </location>
</feature>
<sequence>MPFSRMITGQASYTGPSYNYDPNLHYIIDGWHEQNVDFTGYEHTRPTRLQHSTSDIVAIDSLPTVRRPPLGMDKSEEGEMFSADPYEFSELMNVESNTLSPLDISSASSVRSSSLSGVDPNICPAYRAAGTNATNFVSEKVCPLLSGDTDVCDPSQCGPDAPCMNFTSLPAIEECVPAPRIRPSDLAQGPHLRSPLRTFFRLRRPISVDRRRDPAPISVSGEDSKPAPSHRPAAKRDPSAPGKTVSRTDKKQRAKQAHSLVEKKYRENLNTKLQLLHTTIQNAQYRPNRLNNATNDDSDIDSADDEDYVGHDIRPRAKKAPSSDSGYPTPTKFKKSEVLDDAMNYINQSEVEMRHMQAELTRLKEHVRTLERTVKMTGHHEDCSLSRTWIGPGAQQGG</sequence>
<evidence type="ECO:0000256" key="1">
    <source>
        <dbReference type="SAM" id="Coils"/>
    </source>
</evidence>
<evidence type="ECO:0000313" key="4">
    <source>
        <dbReference type="EMBL" id="KPI41949.1"/>
    </source>
</evidence>
<accession>A0A0N0NNZ2</accession>
<dbReference type="Proteomes" id="UP000038010">
    <property type="component" value="Unassembled WGS sequence"/>
</dbReference>
<evidence type="ECO:0000259" key="3">
    <source>
        <dbReference type="PROSITE" id="PS50888"/>
    </source>
</evidence>
<feature type="compositionally biased region" description="Acidic residues" evidence="2">
    <location>
        <begin position="296"/>
        <end position="307"/>
    </location>
</feature>
<feature type="region of interest" description="Disordered" evidence="2">
    <location>
        <begin position="210"/>
        <end position="265"/>
    </location>
</feature>
<feature type="domain" description="BHLH" evidence="3">
    <location>
        <begin position="253"/>
        <end position="349"/>
    </location>
</feature>
<evidence type="ECO:0000256" key="2">
    <source>
        <dbReference type="SAM" id="MobiDB-lite"/>
    </source>
</evidence>
<dbReference type="RefSeq" id="XP_018001912.1">
    <property type="nucleotide sequence ID" value="XM_018145833.1"/>
</dbReference>
<dbReference type="PANTHER" id="PTHR47336:SF3">
    <property type="entry name" value="SERINE-RICH PROTEIN TYE7"/>
    <property type="match status" value="1"/>
</dbReference>
<dbReference type="GO" id="GO:0046983">
    <property type="term" value="F:protein dimerization activity"/>
    <property type="evidence" value="ECO:0007669"/>
    <property type="project" value="InterPro"/>
</dbReference>
<feature type="region of interest" description="Disordered" evidence="2">
    <location>
        <begin position="286"/>
        <end position="333"/>
    </location>
</feature>
<protein>
    <recommendedName>
        <fullName evidence="3">BHLH domain-containing protein</fullName>
    </recommendedName>
</protein>
<dbReference type="EMBL" id="LFJN01000008">
    <property type="protein sequence ID" value="KPI41949.1"/>
    <property type="molecule type" value="Genomic_DNA"/>
</dbReference>
<dbReference type="OrthoDB" id="2133190at2759"/>
<comment type="caution">
    <text evidence="4">The sequence shown here is derived from an EMBL/GenBank/DDBJ whole genome shotgun (WGS) entry which is preliminary data.</text>
</comment>
<dbReference type="SUPFAM" id="SSF47459">
    <property type="entry name" value="HLH, helix-loop-helix DNA-binding domain"/>
    <property type="match status" value="1"/>
</dbReference>
<keyword evidence="1" id="KW-0175">Coiled coil</keyword>
<dbReference type="InterPro" id="IPR011598">
    <property type="entry name" value="bHLH_dom"/>
</dbReference>
<gene>
    <name evidence="4" type="ORF">AB675_5607</name>
</gene>
<feature type="coiled-coil region" evidence="1">
    <location>
        <begin position="339"/>
        <end position="373"/>
    </location>
</feature>
<dbReference type="STRING" id="1664694.A0A0N0NNZ2"/>
<evidence type="ECO:0000313" key="5">
    <source>
        <dbReference type="Proteomes" id="UP000038010"/>
    </source>
</evidence>
<reference evidence="4 5" key="1">
    <citation type="submission" date="2015-06" db="EMBL/GenBank/DDBJ databases">
        <title>Draft genome of the ant-associated black yeast Phialophora attae CBS 131958.</title>
        <authorList>
            <person name="Moreno L.F."/>
            <person name="Stielow B.J."/>
            <person name="de Hoog S."/>
            <person name="Vicente V.A."/>
            <person name="Weiss V.A."/>
            <person name="de Vries M."/>
            <person name="Cruz L.M."/>
            <person name="Souza E.M."/>
        </authorList>
    </citation>
    <scope>NUCLEOTIDE SEQUENCE [LARGE SCALE GENOMIC DNA]</scope>
    <source>
        <strain evidence="4 5">CBS 131958</strain>
    </source>
</reference>
<dbReference type="InterPro" id="IPR036638">
    <property type="entry name" value="HLH_DNA-bd_sf"/>
</dbReference>
<dbReference type="PANTHER" id="PTHR47336">
    <property type="entry name" value="TRANSCRIPTION FACTOR HMS1-RELATED"/>
    <property type="match status" value="1"/>
</dbReference>
<dbReference type="Gene3D" id="4.10.280.10">
    <property type="entry name" value="Helix-loop-helix DNA-binding domain"/>
    <property type="match status" value="1"/>
</dbReference>
<dbReference type="AlphaFoldDB" id="A0A0N0NNZ2"/>
<dbReference type="PROSITE" id="PS50888">
    <property type="entry name" value="BHLH"/>
    <property type="match status" value="1"/>
</dbReference>
<dbReference type="GeneID" id="28737713"/>
<dbReference type="Pfam" id="PF00010">
    <property type="entry name" value="HLH"/>
    <property type="match status" value="1"/>
</dbReference>
<proteinExistence type="predicted"/>
<name>A0A0N0NNZ2_9EURO</name>
<dbReference type="VEuPathDB" id="FungiDB:AB675_5607"/>